<comment type="caution">
    <text evidence="1">The sequence shown here is derived from an EMBL/GenBank/DDBJ whole genome shotgun (WGS) entry which is preliminary data.</text>
</comment>
<dbReference type="InterPro" id="IPR036397">
    <property type="entry name" value="RNaseH_sf"/>
</dbReference>
<evidence type="ECO:0000313" key="2">
    <source>
        <dbReference type="Proteomes" id="UP000050525"/>
    </source>
</evidence>
<dbReference type="Gene3D" id="3.30.420.10">
    <property type="entry name" value="Ribonuclease H-like superfamily/Ribonuclease H"/>
    <property type="match status" value="1"/>
</dbReference>
<dbReference type="EMBL" id="AKHW03000422">
    <property type="protein sequence ID" value="KYO47393.1"/>
    <property type="molecule type" value="Genomic_DNA"/>
</dbReference>
<dbReference type="InterPro" id="IPR012337">
    <property type="entry name" value="RNaseH-like_sf"/>
</dbReference>
<organism evidence="1 2">
    <name type="scientific">Alligator mississippiensis</name>
    <name type="common">American alligator</name>
    <dbReference type="NCBI Taxonomy" id="8496"/>
    <lineage>
        <taxon>Eukaryota</taxon>
        <taxon>Metazoa</taxon>
        <taxon>Chordata</taxon>
        <taxon>Craniata</taxon>
        <taxon>Vertebrata</taxon>
        <taxon>Euteleostomi</taxon>
        <taxon>Archelosauria</taxon>
        <taxon>Archosauria</taxon>
        <taxon>Crocodylia</taxon>
        <taxon>Alligatoridae</taxon>
        <taxon>Alligatorinae</taxon>
        <taxon>Alligator</taxon>
    </lineage>
</organism>
<proteinExistence type="predicted"/>
<name>A0A151PED9_ALLMI</name>
<reference evidence="1 2" key="1">
    <citation type="journal article" date="2012" name="Genome Biol.">
        <title>Sequencing three crocodilian genomes to illuminate the evolution of archosaurs and amniotes.</title>
        <authorList>
            <person name="St John J.A."/>
            <person name="Braun E.L."/>
            <person name="Isberg S.R."/>
            <person name="Miles L.G."/>
            <person name="Chong A.Y."/>
            <person name="Gongora J."/>
            <person name="Dalzell P."/>
            <person name="Moran C."/>
            <person name="Bed'hom B."/>
            <person name="Abzhanov A."/>
            <person name="Burgess S.C."/>
            <person name="Cooksey A.M."/>
            <person name="Castoe T.A."/>
            <person name="Crawford N.G."/>
            <person name="Densmore L.D."/>
            <person name="Drew J.C."/>
            <person name="Edwards S.V."/>
            <person name="Faircloth B.C."/>
            <person name="Fujita M.K."/>
            <person name="Greenwold M.J."/>
            <person name="Hoffmann F.G."/>
            <person name="Howard J.M."/>
            <person name="Iguchi T."/>
            <person name="Janes D.E."/>
            <person name="Khan S.Y."/>
            <person name="Kohno S."/>
            <person name="de Koning A.J."/>
            <person name="Lance S.L."/>
            <person name="McCarthy F.M."/>
            <person name="McCormack J.E."/>
            <person name="Merchant M.E."/>
            <person name="Peterson D.G."/>
            <person name="Pollock D.D."/>
            <person name="Pourmand N."/>
            <person name="Raney B.J."/>
            <person name="Roessler K.A."/>
            <person name="Sanford J.R."/>
            <person name="Sawyer R.H."/>
            <person name="Schmidt C.J."/>
            <person name="Triplett E.W."/>
            <person name="Tuberville T.D."/>
            <person name="Venegas-Anaya M."/>
            <person name="Howard J.T."/>
            <person name="Jarvis E.D."/>
            <person name="Guillette L.J.Jr."/>
            <person name="Glenn T.C."/>
            <person name="Green R.E."/>
            <person name="Ray D.A."/>
        </authorList>
    </citation>
    <scope>NUCLEOTIDE SEQUENCE [LARGE SCALE GENOMIC DNA]</scope>
    <source>
        <strain evidence="1">KSC_2009_1</strain>
    </source>
</reference>
<sequence>MAYLHTISSSKPLELVCIDFLTIEPDRKNISNVLVVTDHFTRYAQAYPTRDQRATTVEKGSTIPIPCSNRTRCSGVVVACLQDGEGRDGLTPSEGVISSMSLLRSTVQKQLSSPLGTGTSDEVVSSVASLALISDHQLISVLYLDQLVQIPPNFHLFTHRSSQGGLSHGVWIQNQD</sequence>
<keyword evidence="2" id="KW-1185">Reference proteome</keyword>
<evidence type="ECO:0000313" key="1">
    <source>
        <dbReference type="EMBL" id="KYO47393.1"/>
    </source>
</evidence>
<dbReference type="STRING" id="8496.A0A151PED9"/>
<dbReference type="SUPFAM" id="SSF53098">
    <property type="entry name" value="Ribonuclease H-like"/>
    <property type="match status" value="1"/>
</dbReference>
<dbReference type="Proteomes" id="UP000050525">
    <property type="component" value="Unassembled WGS sequence"/>
</dbReference>
<gene>
    <name evidence="1" type="ORF">Y1Q_0001201</name>
</gene>
<protein>
    <submittedName>
        <fullName evidence="1">Uncharacterized protein</fullName>
    </submittedName>
</protein>
<dbReference type="AlphaFoldDB" id="A0A151PED9"/>
<dbReference type="GO" id="GO:0003676">
    <property type="term" value="F:nucleic acid binding"/>
    <property type="evidence" value="ECO:0007669"/>
    <property type="project" value="InterPro"/>
</dbReference>
<accession>A0A151PED9</accession>